<proteinExistence type="predicted"/>
<gene>
    <name evidence="1" type="ORF">BDN72DRAFT_830807</name>
</gene>
<organism evidence="1 2">
    <name type="scientific">Pluteus cervinus</name>
    <dbReference type="NCBI Taxonomy" id="181527"/>
    <lineage>
        <taxon>Eukaryota</taxon>
        <taxon>Fungi</taxon>
        <taxon>Dikarya</taxon>
        <taxon>Basidiomycota</taxon>
        <taxon>Agaricomycotina</taxon>
        <taxon>Agaricomycetes</taxon>
        <taxon>Agaricomycetidae</taxon>
        <taxon>Agaricales</taxon>
        <taxon>Pluteineae</taxon>
        <taxon>Pluteaceae</taxon>
        <taxon>Pluteus</taxon>
    </lineage>
</organism>
<keyword evidence="2" id="KW-1185">Reference proteome</keyword>
<dbReference type="Proteomes" id="UP000308600">
    <property type="component" value="Unassembled WGS sequence"/>
</dbReference>
<sequence>MKRKAECEDEPNKRTRATENVQDEFSKLPEIDVPELLQHGLKPDRYISAKVFMAWSPMNNKHRALVETANAYSPATPHKFEISFSGTCVQYFNVLELKTTDRILILLKGATLHKLPKPMSACTLPMKLCYEEGVVLKFLKRREGIKYDDQTIDTWKLKEAESNGPDDWYSTPAPRPHLELRTLPKARKPQENLTPVVSPVQQPTPDSIKSSVTEQPPPPPPQCEPQTRDDTTTPNVEATADVQRLSKRAQRRLDKELRKKHAAAEAKSSSLNGSAVGAGNIAIPEHHPQSPSPAVKPMEQVTVHPTPAVQSSKEVRIKVALRTPSHSYESIKRFEAGRLIHLIGVVTETKKPFKSRKGDWSCNLKLVDPTADISTVFSVNCFSKKYEEWVPNPDPGDVVILRNIKTSTFNNAVTGVGYGDKYQWAIFSPTTGQIHHGDRGKAPESEILADGFGAKYTPFCTYGEEEIKECLKLSDAWRILEKKRQAERGVVQQVGTSTPMVHSRIARQHRVICDAGPDVPPDGWFDCTVEVLYGHMNDNQVYSLYVTDYTANTGCLAVQGSWCPSALADYVLKVEMFQAAAEIGPKLLQNEYYSMKNLRMKISTGEYLEAKMHEGHRIHVADKGSPHLKALLDRKKQWELDKNASSSVTPEFEHRLFKDVPALDSHFNCTVEVLHVVEGAVNADAYIYVTDYTLHAEFAYRGLDADWARNLDGYIHKIRLLDEQVNLAKGLAPGSFCTIMRLRLRRSPVDGIVSGYLGGKQRSIQMLSPHNTTKEELRSLLVRKQEWNQALPTKSVVPQPSRSHQTIQEVVESKAPNKHLIRARVVDFWPFDLDDCFFVKCDKCQTTLRKEWKSCIDCGDFDHEFVRPAFRLFLSFLDAEGSILPVSVTEDCPFLVDLSLIDPERNHDTKVEFRKRIRPMIGNLVGVHKGLMHDETLQPRCDEFYFTICTWNTSTGSKGYALVNYED</sequence>
<accession>A0ACD3BDU1</accession>
<protein>
    <submittedName>
        <fullName evidence="1">Uncharacterized protein</fullName>
    </submittedName>
</protein>
<name>A0ACD3BDU1_9AGAR</name>
<reference evidence="1 2" key="1">
    <citation type="journal article" date="2019" name="Nat. Ecol. Evol.">
        <title>Megaphylogeny resolves global patterns of mushroom evolution.</title>
        <authorList>
            <person name="Varga T."/>
            <person name="Krizsan K."/>
            <person name="Foldi C."/>
            <person name="Dima B."/>
            <person name="Sanchez-Garcia M."/>
            <person name="Sanchez-Ramirez S."/>
            <person name="Szollosi G.J."/>
            <person name="Szarkandi J.G."/>
            <person name="Papp V."/>
            <person name="Albert L."/>
            <person name="Andreopoulos W."/>
            <person name="Angelini C."/>
            <person name="Antonin V."/>
            <person name="Barry K.W."/>
            <person name="Bougher N.L."/>
            <person name="Buchanan P."/>
            <person name="Buyck B."/>
            <person name="Bense V."/>
            <person name="Catcheside P."/>
            <person name="Chovatia M."/>
            <person name="Cooper J."/>
            <person name="Damon W."/>
            <person name="Desjardin D."/>
            <person name="Finy P."/>
            <person name="Geml J."/>
            <person name="Haridas S."/>
            <person name="Hughes K."/>
            <person name="Justo A."/>
            <person name="Karasinski D."/>
            <person name="Kautmanova I."/>
            <person name="Kiss B."/>
            <person name="Kocsube S."/>
            <person name="Kotiranta H."/>
            <person name="LaButti K.M."/>
            <person name="Lechner B.E."/>
            <person name="Liimatainen K."/>
            <person name="Lipzen A."/>
            <person name="Lukacs Z."/>
            <person name="Mihaltcheva S."/>
            <person name="Morgado L.N."/>
            <person name="Niskanen T."/>
            <person name="Noordeloos M.E."/>
            <person name="Ohm R.A."/>
            <person name="Ortiz-Santana B."/>
            <person name="Ovrebo C."/>
            <person name="Racz N."/>
            <person name="Riley R."/>
            <person name="Savchenko A."/>
            <person name="Shiryaev A."/>
            <person name="Soop K."/>
            <person name="Spirin V."/>
            <person name="Szebenyi C."/>
            <person name="Tomsovsky M."/>
            <person name="Tulloss R.E."/>
            <person name="Uehling J."/>
            <person name="Grigoriev I.V."/>
            <person name="Vagvolgyi C."/>
            <person name="Papp T."/>
            <person name="Martin F.M."/>
            <person name="Miettinen O."/>
            <person name="Hibbett D.S."/>
            <person name="Nagy L.G."/>
        </authorList>
    </citation>
    <scope>NUCLEOTIDE SEQUENCE [LARGE SCALE GENOMIC DNA]</scope>
    <source>
        <strain evidence="1 2">NL-1719</strain>
    </source>
</reference>
<evidence type="ECO:0000313" key="2">
    <source>
        <dbReference type="Proteomes" id="UP000308600"/>
    </source>
</evidence>
<evidence type="ECO:0000313" key="1">
    <source>
        <dbReference type="EMBL" id="TFK76258.1"/>
    </source>
</evidence>
<dbReference type="EMBL" id="ML208260">
    <property type="protein sequence ID" value="TFK76258.1"/>
    <property type="molecule type" value="Genomic_DNA"/>
</dbReference>